<accession>A0A7W8LA36</accession>
<evidence type="ECO:0000313" key="5">
    <source>
        <dbReference type="EMBL" id="NVI07422.1"/>
    </source>
</evidence>
<evidence type="ECO:0000313" key="7">
    <source>
        <dbReference type="Proteomes" id="UP000821598"/>
    </source>
</evidence>
<dbReference type="SUPFAM" id="SSF52172">
    <property type="entry name" value="CheY-like"/>
    <property type="match status" value="1"/>
</dbReference>
<protein>
    <submittedName>
        <fullName evidence="4 5">Response regulator</fullName>
    </submittedName>
</protein>
<dbReference type="InterPro" id="IPR050595">
    <property type="entry name" value="Bact_response_regulator"/>
</dbReference>
<evidence type="ECO:0000259" key="3">
    <source>
        <dbReference type="PROSITE" id="PS50110"/>
    </source>
</evidence>
<organism evidence="4 6">
    <name type="scientific">Paraburkholderia youngii</name>
    <dbReference type="NCBI Taxonomy" id="2782701"/>
    <lineage>
        <taxon>Bacteria</taxon>
        <taxon>Pseudomonadati</taxon>
        <taxon>Pseudomonadota</taxon>
        <taxon>Betaproteobacteria</taxon>
        <taxon>Burkholderiales</taxon>
        <taxon>Burkholderiaceae</taxon>
        <taxon>Paraburkholderia</taxon>
    </lineage>
</organism>
<dbReference type="Proteomes" id="UP000592820">
    <property type="component" value="Unassembled WGS sequence"/>
</dbReference>
<evidence type="ECO:0000313" key="6">
    <source>
        <dbReference type="Proteomes" id="UP000592820"/>
    </source>
</evidence>
<dbReference type="EMBL" id="VOMC01000033">
    <property type="protein sequence ID" value="NVI07422.1"/>
    <property type="molecule type" value="Genomic_DNA"/>
</dbReference>
<dbReference type="InterPro" id="IPR001789">
    <property type="entry name" value="Sig_transdc_resp-reg_receiver"/>
</dbReference>
<dbReference type="GO" id="GO:0000160">
    <property type="term" value="P:phosphorelay signal transduction system"/>
    <property type="evidence" value="ECO:0007669"/>
    <property type="project" value="InterPro"/>
</dbReference>
<keyword evidence="7" id="KW-1185">Reference proteome</keyword>
<dbReference type="PANTHER" id="PTHR44591">
    <property type="entry name" value="STRESS RESPONSE REGULATOR PROTEIN 1"/>
    <property type="match status" value="1"/>
</dbReference>
<dbReference type="Gene3D" id="3.40.50.2300">
    <property type="match status" value="1"/>
</dbReference>
<evidence type="ECO:0000256" key="2">
    <source>
        <dbReference type="PROSITE-ProRule" id="PRU00169"/>
    </source>
</evidence>
<dbReference type="AlphaFoldDB" id="A0A7W8LA36"/>
<keyword evidence="1 2" id="KW-0597">Phosphoprotein</keyword>
<dbReference type="RefSeq" id="WP_018437393.1">
    <property type="nucleotide sequence ID" value="NZ_JACHDE010000006.1"/>
</dbReference>
<dbReference type="Pfam" id="PF00072">
    <property type="entry name" value="Response_reg"/>
    <property type="match status" value="1"/>
</dbReference>
<proteinExistence type="predicted"/>
<dbReference type="PANTHER" id="PTHR44591:SF25">
    <property type="entry name" value="CHEMOTAXIS TWO-COMPONENT RESPONSE REGULATOR"/>
    <property type="match status" value="1"/>
</dbReference>
<evidence type="ECO:0000256" key="1">
    <source>
        <dbReference type="ARBA" id="ARBA00022553"/>
    </source>
</evidence>
<comment type="caution">
    <text evidence="4">The sequence shown here is derived from an EMBL/GenBank/DDBJ whole genome shotgun (WGS) entry which is preliminary data.</text>
</comment>
<evidence type="ECO:0000313" key="4">
    <source>
        <dbReference type="EMBL" id="MBB5401814.1"/>
    </source>
</evidence>
<dbReference type="EMBL" id="JACHDE010000006">
    <property type="protein sequence ID" value="MBB5401814.1"/>
    <property type="molecule type" value="Genomic_DNA"/>
</dbReference>
<sequence length="129" mass="13757">MVNPNQFVAVVDDDESVCRAIKRLLHSEGIRAETFCSGDEFLNALAAIPSYRPACVILDVQMPGTNGLEVQRQLAQMGVPVIMITAYEDLSVRQAALAAGAAAYLRKPFTSAILFKAVEVAIGGPPPTP</sequence>
<dbReference type="InterPro" id="IPR011006">
    <property type="entry name" value="CheY-like_superfamily"/>
</dbReference>
<reference evidence="5 7" key="1">
    <citation type="submission" date="2019-08" db="EMBL/GenBank/DDBJ databases">
        <title>Paraburkholderia simonii sp. nov. and P. youngii sp. nov. Brazilian and Mexican Mimosa-associated rhizobia.</title>
        <authorList>
            <person name="Mavima L."/>
            <person name="Beukes C.W."/>
            <person name="Palmer M."/>
            <person name="De Meyer S.E."/>
            <person name="James E.K."/>
            <person name="Maluk M."/>
            <person name="Avontuur J.R."/>
            <person name="Chan W.Y."/>
            <person name="Venter S.N."/>
            <person name="Steenkamp E.T."/>
        </authorList>
    </citation>
    <scope>NUCLEOTIDE SEQUENCE [LARGE SCALE GENOMIC DNA]</scope>
    <source>
        <strain evidence="5 7">JPY454</strain>
    </source>
</reference>
<gene>
    <name evidence="5" type="ORF">FSB64_27415</name>
    <name evidence="4" type="ORF">HDG41_003897</name>
</gene>
<feature type="domain" description="Response regulatory" evidence="3">
    <location>
        <begin position="7"/>
        <end position="122"/>
    </location>
</feature>
<dbReference type="SMART" id="SM00448">
    <property type="entry name" value="REC"/>
    <property type="match status" value="1"/>
</dbReference>
<name>A0A7W8LA36_9BURK</name>
<dbReference type="Proteomes" id="UP000821598">
    <property type="component" value="Unassembled WGS sequence"/>
</dbReference>
<dbReference type="PROSITE" id="PS50110">
    <property type="entry name" value="RESPONSE_REGULATORY"/>
    <property type="match status" value="1"/>
</dbReference>
<reference evidence="4 6" key="2">
    <citation type="submission" date="2020-08" db="EMBL/GenBank/DDBJ databases">
        <title>Genomic Encyclopedia of Type Strains, Phase IV (KMG-V): Genome sequencing to study the core and pangenomes of soil and plant-associated prokaryotes.</title>
        <authorList>
            <person name="Whitman W."/>
        </authorList>
    </citation>
    <scope>NUCLEOTIDE SEQUENCE [LARGE SCALE GENOMIC DNA]</scope>
    <source>
        <strain evidence="4 6">JPY162</strain>
    </source>
</reference>
<feature type="modified residue" description="4-aspartylphosphate" evidence="2">
    <location>
        <position position="59"/>
    </location>
</feature>